<dbReference type="GO" id="GO:0009253">
    <property type="term" value="P:peptidoglycan catabolic process"/>
    <property type="evidence" value="ECO:0007669"/>
    <property type="project" value="InterPro"/>
</dbReference>
<keyword evidence="4 7" id="KW-0378">Hydrolase</keyword>
<dbReference type="PANTHER" id="PTHR38107">
    <property type="match status" value="1"/>
</dbReference>
<proteinExistence type="inferred from homology"/>
<evidence type="ECO:0000256" key="6">
    <source>
        <dbReference type="ARBA" id="ARBA00023295"/>
    </source>
</evidence>
<evidence type="ECO:0000256" key="5">
    <source>
        <dbReference type="ARBA" id="ARBA00023200"/>
    </source>
</evidence>
<evidence type="ECO:0000256" key="3">
    <source>
        <dbReference type="ARBA" id="ARBA00022638"/>
    </source>
</evidence>
<keyword evidence="2 7" id="KW-0929">Antimicrobial</keyword>
<dbReference type="Proteomes" id="UP000245506">
    <property type="component" value="Unassembled WGS sequence"/>
</dbReference>
<feature type="region of interest" description="Disordered" evidence="8">
    <location>
        <begin position="165"/>
        <end position="203"/>
    </location>
</feature>
<dbReference type="Gene3D" id="1.10.530.40">
    <property type="match status" value="1"/>
</dbReference>
<accession>A0A317CJ11</accession>
<dbReference type="EMBL" id="QGKL01000011">
    <property type="protein sequence ID" value="PWQ98544.1"/>
    <property type="molecule type" value="Genomic_DNA"/>
</dbReference>
<dbReference type="CDD" id="cd00737">
    <property type="entry name" value="lyz_endolysin_autolysin"/>
    <property type="match status" value="1"/>
</dbReference>
<evidence type="ECO:0000313" key="10">
    <source>
        <dbReference type="Proteomes" id="UP000245506"/>
    </source>
</evidence>
<dbReference type="GO" id="GO:0016998">
    <property type="term" value="P:cell wall macromolecule catabolic process"/>
    <property type="evidence" value="ECO:0007669"/>
    <property type="project" value="InterPro"/>
</dbReference>
<dbReference type="GO" id="GO:0042742">
    <property type="term" value="P:defense response to bacterium"/>
    <property type="evidence" value="ECO:0007669"/>
    <property type="project" value="UniProtKB-KW"/>
</dbReference>
<evidence type="ECO:0000256" key="4">
    <source>
        <dbReference type="ARBA" id="ARBA00022801"/>
    </source>
</evidence>
<keyword evidence="5" id="KW-1035">Host cytoplasm</keyword>
<dbReference type="RefSeq" id="WP_109822062.1">
    <property type="nucleotide sequence ID" value="NZ_QGKL01000011.1"/>
</dbReference>
<dbReference type="InterPro" id="IPR023346">
    <property type="entry name" value="Lysozyme-like_dom_sf"/>
</dbReference>
<reference evidence="9 10" key="1">
    <citation type="submission" date="2018-05" db="EMBL/GenBank/DDBJ databases">
        <title>Leucothrix arctica sp. nov., isolated from Arctic seawater.</title>
        <authorList>
            <person name="Choi A."/>
            <person name="Baek K."/>
        </authorList>
    </citation>
    <scope>NUCLEOTIDE SEQUENCE [LARGE SCALE GENOMIC DNA]</scope>
    <source>
        <strain evidence="9 10">IMCC9719</strain>
    </source>
</reference>
<evidence type="ECO:0000256" key="8">
    <source>
        <dbReference type="SAM" id="MobiDB-lite"/>
    </source>
</evidence>
<keyword evidence="3 7" id="KW-0081">Bacteriolytic enzyme</keyword>
<feature type="compositionally biased region" description="Basic residues" evidence="8">
    <location>
        <begin position="174"/>
        <end position="195"/>
    </location>
</feature>
<evidence type="ECO:0000313" key="9">
    <source>
        <dbReference type="EMBL" id="PWQ98544.1"/>
    </source>
</evidence>
<comment type="caution">
    <text evidence="9">The sequence shown here is derived from an EMBL/GenBank/DDBJ whole genome shotgun (WGS) entry which is preliminary data.</text>
</comment>
<evidence type="ECO:0000256" key="2">
    <source>
        <dbReference type="ARBA" id="ARBA00022529"/>
    </source>
</evidence>
<dbReference type="InterPro" id="IPR033907">
    <property type="entry name" value="Endolysin_autolysin"/>
</dbReference>
<dbReference type="InterPro" id="IPR034690">
    <property type="entry name" value="Endolysin_T4_type"/>
</dbReference>
<dbReference type="InterPro" id="IPR002196">
    <property type="entry name" value="Glyco_hydro_24"/>
</dbReference>
<comment type="catalytic activity">
    <reaction evidence="1 7">
        <text>Hydrolysis of (1-&gt;4)-beta-linkages between N-acetylmuramic acid and N-acetyl-D-glucosamine residues in a peptidoglycan and between N-acetyl-D-glucosamine residues in chitodextrins.</text>
        <dbReference type="EC" id="3.2.1.17"/>
    </reaction>
</comment>
<dbReference type="EC" id="3.2.1.17" evidence="7"/>
<dbReference type="OrthoDB" id="8141296at2"/>
<evidence type="ECO:0000256" key="1">
    <source>
        <dbReference type="ARBA" id="ARBA00000632"/>
    </source>
</evidence>
<comment type="similarity">
    <text evidence="7">Belongs to the glycosyl hydrolase 24 family.</text>
</comment>
<gene>
    <name evidence="9" type="ORF">DKT75_03580</name>
</gene>
<sequence length="260" mass="28816">MMKMSPQGIRTLIDSEGSINTIYDDQAGLPTIGVGHLLKKSELSSSKIELSDGSIIDLRKGKISDRSVERLLADDLIPREKAVYDLVDVSLEQEQFDALVHFAFNVGIGAFRKSTLLKRINARDFDAVPAEIRKWNIVTVGGKKQVSRGLANRREVECAMWEDNCKPSSVSSKSRTKKKTPSTRTKSTKKTRKTKTQTSKPAHQSKIITLAVTTGVAYLGTKYGIDIPAEWQTEIESGIVVIGLGGIAVLRRWYTDQDLH</sequence>
<protein>
    <recommendedName>
        <fullName evidence="7">Lysozyme</fullName>
        <ecNumber evidence="7">3.2.1.17</ecNumber>
    </recommendedName>
</protein>
<dbReference type="AlphaFoldDB" id="A0A317CJ11"/>
<keyword evidence="10" id="KW-1185">Reference proteome</keyword>
<organism evidence="9 10">
    <name type="scientific">Leucothrix arctica</name>
    <dbReference type="NCBI Taxonomy" id="1481894"/>
    <lineage>
        <taxon>Bacteria</taxon>
        <taxon>Pseudomonadati</taxon>
        <taxon>Pseudomonadota</taxon>
        <taxon>Gammaproteobacteria</taxon>
        <taxon>Thiotrichales</taxon>
        <taxon>Thiotrichaceae</taxon>
        <taxon>Leucothrix</taxon>
    </lineage>
</organism>
<evidence type="ECO:0000256" key="7">
    <source>
        <dbReference type="RuleBase" id="RU003788"/>
    </source>
</evidence>
<dbReference type="SUPFAM" id="SSF53955">
    <property type="entry name" value="Lysozyme-like"/>
    <property type="match status" value="1"/>
</dbReference>
<dbReference type="PANTHER" id="PTHR38107:SF3">
    <property type="entry name" value="LYSOZYME RRRD-RELATED"/>
    <property type="match status" value="1"/>
</dbReference>
<name>A0A317CJ11_9GAMM</name>
<keyword evidence="6 7" id="KW-0326">Glycosidase</keyword>
<dbReference type="InterPro" id="IPR051018">
    <property type="entry name" value="Bacteriophage_GH24"/>
</dbReference>
<dbReference type="GO" id="GO:0003796">
    <property type="term" value="F:lysozyme activity"/>
    <property type="evidence" value="ECO:0007669"/>
    <property type="project" value="UniProtKB-EC"/>
</dbReference>
<dbReference type="Pfam" id="PF00959">
    <property type="entry name" value="Phage_lysozyme"/>
    <property type="match status" value="1"/>
</dbReference>
<dbReference type="HAMAP" id="MF_04110">
    <property type="entry name" value="ENDOLYSIN_T4"/>
    <property type="match status" value="1"/>
</dbReference>
<dbReference type="InterPro" id="IPR023347">
    <property type="entry name" value="Lysozyme_dom_sf"/>
</dbReference>
<dbReference type="GO" id="GO:0031640">
    <property type="term" value="P:killing of cells of another organism"/>
    <property type="evidence" value="ECO:0007669"/>
    <property type="project" value="UniProtKB-KW"/>
</dbReference>